<dbReference type="Proteomes" id="UP001152888">
    <property type="component" value="Unassembled WGS sequence"/>
</dbReference>
<dbReference type="EMBL" id="CAKOFQ010007034">
    <property type="protein sequence ID" value="CAH1987983.1"/>
    <property type="molecule type" value="Genomic_DNA"/>
</dbReference>
<feature type="domain" description="PiggyBac transposable element-derived protein" evidence="1">
    <location>
        <begin position="7"/>
        <end position="75"/>
    </location>
</feature>
<sequence>MLQKHYIEDLLSCFKYTFSKCRQDSQYQSIDESVTKCKGRSSLKQYMPLKPTKRGIKLWLRCDADAGYSVNLLLTLDYAALGTYMSNRKNVPTMGDKLQKGESQFRCTSSGLLYVKWQDTMEVLLMSNCHKPNLTTIIKKSKTGEQQNIQCPEAISFYRKKMQGVDRADQFIDWAI</sequence>
<dbReference type="Pfam" id="PF13843">
    <property type="entry name" value="DDE_Tnp_1_7"/>
    <property type="match status" value="1"/>
</dbReference>
<dbReference type="PANTHER" id="PTHR46599">
    <property type="entry name" value="PIGGYBAC TRANSPOSABLE ELEMENT-DERIVED PROTEIN 4"/>
    <property type="match status" value="1"/>
</dbReference>
<gene>
    <name evidence="2" type="ORF">ACAOBT_LOCUS18205</name>
</gene>
<name>A0A9P0L547_ACAOB</name>
<comment type="caution">
    <text evidence="2">The sequence shown here is derived from an EMBL/GenBank/DDBJ whole genome shotgun (WGS) entry which is preliminary data.</text>
</comment>
<accession>A0A9P0L547</accession>
<dbReference type="AlphaFoldDB" id="A0A9P0L547"/>
<dbReference type="PANTHER" id="PTHR46599:SF3">
    <property type="entry name" value="PIGGYBAC TRANSPOSABLE ELEMENT-DERIVED PROTEIN 4"/>
    <property type="match status" value="1"/>
</dbReference>
<dbReference type="InterPro" id="IPR029526">
    <property type="entry name" value="PGBD"/>
</dbReference>
<evidence type="ECO:0000313" key="3">
    <source>
        <dbReference type="Proteomes" id="UP001152888"/>
    </source>
</evidence>
<reference evidence="2" key="1">
    <citation type="submission" date="2022-03" db="EMBL/GenBank/DDBJ databases">
        <authorList>
            <person name="Sayadi A."/>
        </authorList>
    </citation>
    <scope>NUCLEOTIDE SEQUENCE</scope>
</reference>
<organism evidence="2 3">
    <name type="scientific">Acanthoscelides obtectus</name>
    <name type="common">Bean weevil</name>
    <name type="synonym">Bruchus obtectus</name>
    <dbReference type="NCBI Taxonomy" id="200917"/>
    <lineage>
        <taxon>Eukaryota</taxon>
        <taxon>Metazoa</taxon>
        <taxon>Ecdysozoa</taxon>
        <taxon>Arthropoda</taxon>
        <taxon>Hexapoda</taxon>
        <taxon>Insecta</taxon>
        <taxon>Pterygota</taxon>
        <taxon>Neoptera</taxon>
        <taxon>Endopterygota</taxon>
        <taxon>Coleoptera</taxon>
        <taxon>Polyphaga</taxon>
        <taxon>Cucujiformia</taxon>
        <taxon>Chrysomeloidea</taxon>
        <taxon>Chrysomelidae</taxon>
        <taxon>Bruchinae</taxon>
        <taxon>Bruchini</taxon>
        <taxon>Acanthoscelides</taxon>
    </lineage>
</organism>
<protein>
    <recommendedName>
        <fullName evidence="1">PiggyBac transposable element-derived protein domain-containing protein</fullName>
    </recommendedName>
</protein>
<evidence type="ECO:0000259" key="1">
    <source>
        <dbReference type="Pfam" id="PF13843"/>
    </source>
</evidence>
<dbReference type="OrthoDB" id="6720297at2759"/>
<proteinExistence type="predicted"/>
<keyword evidence="3" id="KW-1185">Reference proteome</keyword>
<evidence type="ECO:0000313" key="2">
    <source>
        <dbReference type="EMBL" id="CAH1987983.1"/>
    </source>
</evidence>